<dbReference type="InterPro" id="IPR036097">
    <property type="entry name" value="HisK_dim/P_sf"/>
</dbReference>
<dbReference type="Gene3D" id="3.30.565.10">
    <property type="entry name" value="Histidine kinase-like ATPase, C-terminal domain"/>
    <property type="match status" value="1"/>
</dbReference>
<evidence type="ECO:0000256" key="3">
    <source>
        <dbReference type="ARBA" id="ARBA00012438"/>
    </source>
</evidence>
<comment type="caution">
    <text evidence="14">The sequence shown here is derived from an EMBL/GenBank/DDBJ whole genome shotgun (WGS) entry which is preliminary data.</text>
</comment>
<dbReference type="InterPro" id="IPR003661">
    <property type="entry name" value="HisK_dim/P_dom"/>
</dbReference>
<evidence type="ECO:0000256" key="8">
    <source>
        <dbReference type="ARBA" id="ARBA00022989"/>
    </source>
</evidence>
<feature type="domain" description="Histidine kinase" evidence="12">
    <location>
        <begin position="239"/>
        <end position="451"/>
    </location>
</feature>
<evidence type="ECO:0000256" key="6">
    <source>
        <dbReference type="ARBA" id="ARBA00022692"/>
    </source>
</evidence>
<dbReference type="SMART" id="SM00304">
    <property type="entry name" value="HAMP"/>
    <property type="match status" value="1"/>
</dbReference>
<keyword evidence="8 11" id="KW-1133">Transmembrane helix</keyword>
<evidence type="ECO:0000256" key="2">
    <source>
        <dbReference type="ARBA" id="ARBA00004141"/>
    </source>
</evidence>
<dbReference type="Proteomes" id="UP000287857">
    <property type="component" value="Unassembled WGS sequence"/>
</dbReference>
<accession>A0A429ZZD4</accession>
<keyword evidence="10 11" id="KW-0472">Membrane</keyword>
<evidence type="ECO:0000256" key="5">
    <source>
        <dbReference type="ARBA" id="ARBA00022679"/>
    </source>
</evidence>
<evidence type="ECO:0000256" key="10">
    <source>
        <dbReference type="ARBA" id="ARBA00023136"/>
    </source>
</evidence>
<keyword evidence="9" id="KW-0902">Two-component regulatory system</keyword>
<keyword evidence="4" id="KW-0597">Phosphoprotein</keyword>
<protein>
    <recommendedName>
        <fullName evidence="3">histidine kinase</fullName>
        <ecNumber evidence="3">2.7.13.3</ecNumber>
    </recommendedName>
</protein>
<dbReference type="InterPro" id="IPR003660">
    <property type="entry name" value="HAMP_dom"/>
</dbReference>
<dbReference type="InterPro" id="IPR003594">
    <property type="entry name" value="HATPase_dom"/>
</dbReference>
<dbReference type="InterPro" id="IPR050398">
    <property type="entry name" value="HssS/ArlS-like"/>
</dbReference>
<dbReference type="InterPro" id="IPR005467">
    <property type="entry name" value="His_kinase_dom"/>
</dbReference>
<keyword evidence="5" id="KW-0808">Transferase</keyword>
<dbReference type="Pfam" id="PF02518">
    <property type="entry name" value="HATPase_c"/>
    <property type="match status" value="1"/>
</dbReference>
<keyword evidence="6 11" id="KW-0812">Transmembrane</keyword>
<dbReference type="PANTHER" id="PTHR45528:SF8">
    <property type="entry name" value="HISTIDINE KINASE"/>
    <property type="match status" value="1"/>
</dbReference>
<evidence type="ECO:0000259" key="13">
    <source>
        <dbReference type="PROSITE" id="PS50885"/>
    </source>
</evidence>
<dbReference type="Pfam" id="PF00512">
    <property type="entry name" value="HisKA"/>
    <property type="match status" value="1"/>
</dbReference>
<dbReference type="EMBL" id="NGJS01000005">
    <property type="protein sequence ID" value="RST99368.1"/>
    <property type="molecule type" value="Genomic_DNA"/>
</dbReference>
<dbReference type="GO" id="GO:0005886">
    <property type="term" value="C:plasma membrane"/>
    <property type="evidence" value="ECO:0007669"/>
    <property type="project" value="TreeGrafter"/>
</dbReference>
<dbReference type="OrthoDB" id="84942at2"/>
<dbReference type="SMART" id="SM00387">
    <property type="entry name" value="HATPase_c"/>
    <property type="match status" value="1"/>
</dbReference>
<evidence type="ECO:0000313" key="15">
    <source>
        <dbReference type="Proteomes" id="UP000287857"/>
    </source>
</evidence>
<dbReference type="PROSITE" id="PS50885">
    <property type="entry name" value="HAMP"/>
    <property type="match status" value="1"/>
</dbReference>
<dbReference type="SUPFAM" id="SSF55874">
    <property type="entry name" value="ATPase domain of HSP90 chaperone/DNA topoisomerase II/histidine kinase"/>
    <property type="match status" value="1"/>
</dbReference>
<dbReference type="SUPFAM" id="SSF47384">
    <property type="entry name" value="Homodimeric domain of signal transducing histidine kinase"/>
    <property type="match status" value="1"/>
</dbReference>
<dbReference type="Gene3D" id="6.10.340.10">
    <property type="match status" value="1"/>
</dbReference>
<dbReference type="PANTHER" id="PTHR45528">
    <property type="entry name" value="SENSOR HISTIDINE KINASE CPXA"/>
    <property type="match status" value="1"/>
</dbReference>
<gene>
    <name evidence="14" type="ORF">CBF37_05200</name>
</gene>
<dbReference type="SMART" id="SM00388">
    <property type="entry name" value="HisKA"/>
    <property type="match status" value="1"/>
</dbReference>
<dbReference type="Gene3D" id="1.10.287.130">
    <property type="match status" value="1"/>
</dbReference>
<organism evidence="14 15">
    <name type="scientific">Vagococcus vulneris</name>
    <dbReference type="NCBI Taxonomy" id="1977869"/>
    <lineage>
        <taxon>Bacteria</taxon>
        <taxon>Bacillati</taxon>
        <taxon>Bacillota</taxon>
        <taxon>Bacilli</taxon>
        <taxon>Lactobacillales</taxon>
        <taxon>Enterococcaceae</taxon>
        <taxon>Vagococcus</taxon>
    </lineage>
</organism>
<feature type="transmembrane region" description="Helical" evidence="11">
    <location>
        <begin position="148"/>
        <end position="166"/>
    </location>
</feature>
<comment type="subcellular location">
    <subcellularLocation>
        <location evidence="2">Membrane</location>
        <topology evidence="2">Multi-pass membrane protein</topology>
    </subcellularLocation>
</comment>
<dbReference type="CDD" id="cd00082">
    <property type="entry name" value="HisKA"/>
    <property type="match status" value="1"/>
</dbReference>
<comment type="catalytic activity">
    <reaction evidence="1">
        <text>ATP + protein L-histidine = ADP + protein N-phospho-L-histidine.</text>
        <dbReference type="EC" id="2.7.13.3"/>
    </reaction>
</comment>
<keyword evidence="7" id="KW-0418">Kinase</keyword>
<dbReference type="PROSITE" id="PS50109">
    <property type="entry name" value="HIS_KIN"/>
    <property type="match status" value="1"/>
</dbReference>
<feature type="domain" description="HAMP" evidence="13">
    <location>
        <begin position="171"/>
        <end position="224"/>
    </location>
</feature>
<dbReference type="InterPro" id="IPR036890">
    <property type="entry name" value="HATPase_C_sf"/>
</dbReference>
<reference evidence="14 15" key="1">
    <citation type="submission" date="2017-05" db="EMBL/GenBank/DDBJ databases">
        <title>Vagococcus spp. assemblies.</title>
        <authorList>
            <person name="Gulvik C.A."/>
        </authorList>
    </citation>
    <scope>NUCLEOTIDE SEQUENCE [LARGE SCALE GENOMIC DNA]</scope>
    <source>
        <strain evidence="14 15">SS1995</strain>
    </source>
</reference>
<dbReference type="RefSeq" id="WP_125983686.1">
    <property type="nucleotide sequence ID" value="NZ_NGJS01000005.1"/>
</dbReference>
<dbReference type="AlphaFoldDB" id="A0A429ZZD4"/>
<evidence type="ECO:0000256" key="7">
    <source>
        <dbReference type="ARBA" id="ARBA00022777"/>
    </source>
</evidence>
<proteinExistence type="predicted"/>
<dbReference type="EC" id="2.7.13.3" evidence="3"/>
<sequence>MAVKKSKSLTYYMGRLFFIQFCGFLLIIGVAILIFSGLIFKGIVSPADAGEREATQWLNYIDQEQQIPNQLTTNYTDFAIYNAQGDIKRSTIDSSVFEKLVLRAKKSEGNYQSSTASLSNGDKIIFIWKYRAMLTNRTFRRLIPNFEIFYLSIILVLLFAYFILFVKRASLLINKKITQISQATQQISQKNLTSKIIADTGINEFDEALNSMEDLRESLRESLTNQWSDFQQYERNVSAMLHDIKTPLTVITGNTELILEETTDRDIEELAESVYMSGYKLQQYTEKMRDLSIISKDNQKTTVIQCDQLINDVFQLLKAAAEKNNNRLIYKKNTTIKEIKADELMLSRALINIGDNAIRYAMFGTDITFSVFQNNQQTTFEVEDVGPSFSEEALKHAATFLWQEEKSRQSSEHAGIGLTMVKETARTHGGQLMLKNTETGVTVSFSVLNKPII</sequence>
<evidence type="ECO:0000256" key="4">
    <source>
        <dbReference type="ARBA" id="ARBA00022553"/>
    </source>
</evidence>
<evidence type="ECO:0000259" key="12">
    <source>
        <dbReference type="PROSITE" id="PS50109"/>
    </source>
</evidence>
<feature type="transmembrane region" description="Helical" evidence="11">
    <location>
        <begin position="12"/>
        <end position="40"/>
    </location>
</feature>
<name>A0A429ZZD4_9ENTE</name>
<evidence type="ECO:0000313" key="14">
    <source>
        <dbReference type="EMBL" id="RST99368.1"/>
    </source>
</evidence>
<dbReference type="GO" id="GO:0000155">
    <property type="term" value="F:phosphorelay sensor kinase activity"/>
    <property type="evidence" value="ECO:0007669"/>
    <property type="project" value="InterPro"/>
</dbReference>
<evidence type="ECO:0000256" key="11">
    <source>
        <dbReference type="SAM" id="Phobius"/>
    </source>
</evidence>
<keyword evidence="15" id="KW-1185">Reference proteome</keyword>
<evidence type="ECO:0000256" key="1">
    <source>
        <dbReference type="ARBA" id="ARBA00000085"/>
    </source>
</evidence>
<evidence type="ECO:0000256" key="9">
    <source>
        <dbReference type="ARBA" id="ARBA00023012"/>
    </source>
</evidence>